<feature type="compositionally biased region" description="Basic and acidic residues" evidence="5">
    <location>
        <begin position="118"/>
        <end position="159"/>
    </location>
</feature>
<evidence type="ECO:0000256" key="1">
    <source>
        <dbReference type="ARBA" id="ARBA00022723"/>
    </source>
</evidence>
<evidence type="ECO:0000256" key="2">
    <source>
        <dbReference type="ARBA" id="ARBA00022771"/>
    </source>
</evidence>
<comment type="caution">
    <text evidence="7">The sequence shown here is derived from an EMBL/GenBank/DDBJ whole genome shotgun (WGS) entry which is preliminary data.</text>
</comment>
<name>A0ABR4BTJ9_9HELO</name>
<accession>A0ABR4BTJ9</accession>
<feature type="domain" description="CCHC-type" evidence="6">
    <location>
        <begin position="228"/>
        <end position="242"/>
    </location>
</feature>
<dbReference type="InterPro" id="IPR001878">
    <property type="entry name" value="Znf_CCHC"/>
</dbReference>
<evidence type="ECO:0000259" key="6">
    <source>
        <dbReference type="PROSITE" id="PS50158"/>
    </source>
</evidence>
<dbReference type="Pfam" id="PF13696">
    <property type="entry name" value="zf-CCHC_2"/>
    <property type="match status" value="1"/>
</dbReference>
<keyword evidence="8" id="KW-1185">Reference proteome</keyword>
<evidence type="ECO:0000313" key="8">
    <source>
        <dbReference type="Proteomes" id="UP001595075"/>
    </source>
</evidence>
<feature type="region of interest" description="Disordered" evidence="5">
    <location>
        <begin position="759"/>
        <end position="785"/>
    </location>
</feature>
<feature type="region of interest" description="Disordered" evidence="5">
    <location>
        <begin position="542"/>
        <end position="572"/>
    </location>
</feature>
<feature type="compositionally biased region" description="Polar residues" evidence="5">
    <location>
        <begin position="329"/>
        <end position="341"/>
    </location>
</feature>
<organism evidence="7 8">
    <name type="scientific">Oculimacula yallundae</name>
    <dbReference type="NCBI Taxonomy" id="86028"/>
    <lineage>
        <taxon>Eukaryota</taxon>
        <taxon>Fungi</taxon>
        <taxon>Dikarya</taxon>
        <taxon>Ascomycota</taxon>
        <taxon>Pezizomycotina</taxon>
        <taxon>Leotiomycetes</taxon>
        <taxon>Helotiales</taxon>
        <taxon>Ploettnerulaceae</taxon>
        <taxon>Oculimacula</taxon>
    </lineage>
</organism>
<dbReference type="InterPro" id="IPR025829">
    <property type="entry name" value="Zn_knuckle_CX2CX3GHX4C"/>
</dbReference>
<feature type="compositionally biased region" description="Polar residues" evidence="5">
    <location>
        <begin position="599"/>
        <end position="628"/>
    </location>
</feature>
<keyword evidence="3" id="KW-0862">Zinc</keyword>
<feature type="region of interest" description="Disordered" evidence="5">
    <location>
        <begin position="456"/>
        <end position="478"/>
    </location>
</feature>
<dbReference type="PROSITE" id="PS50158">
    <property type="entry name" value="ZF_CCHC"/>
    <property type="match status" value="1"/>
</dbReference>
<dbReference type="Proteomes" id="UP001595075">
    <property type="component" value="Unassembled WGS sequence"/>
</dbReference>
<keyword evidence="2 4" id="KW-0863">Zinc-finger</keyword>
<evidence type="ECO:0000256" key="5">
    <source>
        <dbReference type="SAM" id="MobiDB-lite"/>
    </source>
</evidence>
<dbReference type="Gene3D" id="4.10.60.10">
    <property type="entry name" value="Zinc finger, CCHC-type"/>
    <property type="match status" value="1"/>
</dbReference>
<feature type="region of interest" description="Disordered" evidence="5">
    <location>
        <begin position="85"/>
        <end position="171"/>
    </location>
</feature>
<evidence type="ECO:0000256" key="3">
    <source>
        <dbReference type="ARBA" id="ARBA00022833"/>
    </source>
</evidence>
<gene>
    <name evidence="7" type="ORF">VTL71DRAFT_9017</name>
</gene>
<evidence type="ECO:0000313" key="7">
    <source>
        <dbReference type="EMBL" id="KAL2060965.1"/>
    </source>
</evidence>
<feature type="compositionally biased region" description="Polar residues" evidence="5">
    <location>
        <begin position="391"/>
        <end position="403"/>
    </location>
</feature>
<dbReference type="EMBL" id="JAZHXI010000020">
    <property type="protein sequence ID" value="KAL2060965.1"/>
    <property type="molecule type" value="Genomic_DNA"/>
</dbReference>
<reference evidence="7 8" key="1">
    <citation type="journal article" date="2024" name="Commun. Biol.">
        <title>Comparative genomic analysis of thermophilic fungi reveals convergent evolutionary adaptations and gene losses.</title>
        <authorList>
            <person name="Steindorff A.S."/>
            <person name="Aguilar-Pontes M.V."/>
            <person name="Robinson A.J."/>
            <person name="Andreopoulos B."/>
            <person name="LaButti K."/>
            <person name="Kuo A."/>
            <person name="Mondo S."/>
            <person name="Riley R."/>
            <person name="Otillar R."/>
            <person name="Haridas S."/>
            <person name="Lipzen A."/>
            <person name="Grimwood J."/>
            <person name="Schmutz J."/>
            <person name="Clum A."/>
            <person name="Reid I.D."/>
            <person name="Moisan M.C."/>
            <person name="Butler G."/>
            <person name="Nguyen T.T.M."/>
            <person name="Dewar K."/>
            <person name="Conant G."/>
            <person name="Drula E."/>
            <person name="Henrissat B."/>
            <person name="Hansel C."/>
            <person name="Singer S."/>
            <person name="Hutchinson M.I."/>
            <person name="de Vries R.P."/>
            <person name="Natvig D.O."/>
            <person name="Powell A.J."/>
            <person name="Tsang A."/>
            <person name="Grigoriev I.V."/>
        </authorList>
    </citation>
    <scope>NUCLEOTIDE SEQUENCE [LARGE SCALE GENOMIC DNA]</scope>
    <source>
        <strain evidence="7 8">CBS 494.80</strain>
    </source>
</reference>
<feature type="compositionally biased region" description="Basic and acidic residues" evidence="5">
    <location>
        <begin position="300"/>
        <end position="328"/>
    </location>
</feature>
<protein>
    <recommendedName>
        <fullName evidence="6">CCHC-type domain-containing protein</fullName>
    </recommendedName>
</protein>
<proteinExistence type="predicted"/>
<feature type="compositionally biased region" description="Basic and acidic residues" evidence="5">
    <location>
        <begin position="353"/>
        <end position="373"/>
    </location>
</feature>
<feature type="region of interest" description="Disordered" evidence="5">
    <location>
        <begin position="286"/>
        <end position="431"/>
    </location>
</feature>
<feature type="compositionally biased region" description="Low complexity" evidence="5">
    <location>
        <begin position="637"/>
        <end position="653"/>
    </location>
</feature>
<feature type="region of interest" description="Disordered" evidence="5">
    <location>
        <begin position="593"/>
        <end position="677"/>
    </location>
</feature>
<feature type="compositionally biased region" description="Basic and acidic residues" evidence="5">
    <location>
        <begin position="776"/>
        <end position="785"/>
    </location>
</feature>
<sequence>MLTSPSTISKRDLFTLSQRELAKRLPLSTSSRATFSIYLRWLEVHRLQETKRTVHWGNTVMHWVQSLKKRGFKVEEVVSCVESWREGNGPFEGPRKPPSESQIRSAFGEEGEGVSGSVKKERVGARFGEDGAQDRREEMGGRSRSESRRGEQRERKEVERDETDGGDSRWMKREQDWMERRDEEWNEGDSRWMKRGDEREQEWVESQRDKKFVDKTKYDGPPPPGYICNRCGKKGHHLQVCPTNLDPAYDRPPPSNYQCEICHVKGEHWKSLCPKNSDPYSIIQKRMAKGINTPAKGRNPLRDEWERDTKAERERERDRYENRSRLTDSSHSSARNTPTPSKKTDLLGSLQDIEDKKQRLFREQSDDMGDMIREGTVQRASDRKRSMPDELQSTSSLTPSALQSRKKARTSGGTTPVRHISGRYDRAGTPQTQDNHIEELQHDDTDINGHDASSVVDAHRRPSTPSIPSALRPIGTSPVSMISDEGDSDGMEIDEYTAPSKEYSPFVRHLLYKRPEMNERVNTVKKRKTAMELWKEMDRRTIPKPPVTRTPAESRSEYGRLSPAELDEEMGVQSDGAYYDYLKRAGPDVRMSTAEAEIQTVSKDPSHTSTEISSEIFSNSPSYITHQPSEQEHKMASSTENTASSTPTNSPSHHPNHVHFPPRPETSTSTTSFPKKKYTDAEVDRAFKQFAIQQRNNVEAIRVSRASNDRNAKAQALKEFSTNFRLTTPVPEDLVSIMSNDEAKQKEIVEKSNAAAREFACGNGRRAPSTPPVEASRMKSSAEEQ</sequence>
<keyword evidence="1" id="KW-0479">Metal-binding</keyword>
<evidence type="ECO:0000256" key="4">
    <source>
        <dbReference type="PROSITE-ProRule" id="PRU00047"/>
    </source>
</evidence>